<dbReference type="SUPFAM" id="SSF57756">
    <property type="entry name" value="Retrovirus zinc finger-like domains"/>
    <property type="match status" value="1"/>
</dbReference>
<feature type="domain" description="CCHC-type" evidence="3">
    <location>
        <begin position="109"/>
        <end position="123"/>
    </location>
</feature>
<evidence type="ECO:0000256" key="2">
    <source>
        <dbReference type="PROSITE-ProRule" id="PRU00047"/>
    </source>
</evidence>
<dbReference type="Proteomes" id="UP000775547">
    <property type="component" value="Unassembled WGS sequence"/>
</dbReference>
<reference evidence="4" key="1">
    <citation type="submission" date="2020-07" db="EMBL/GenBank/DDBJ databases">
        <authorList>
            <person name="Nieuwenhuis M."/>
            <person name="Van De Peppel L.J.J."/>
        </authorList>
    </citation>
    <scope>NUCLEOTIDE SEQUENCE</scope>
    <source>
        <strain evidence="4">AP01</strain>
        <tissue evidence="4">Mycelium</tissue>
    </source>
</reference>
<accession>A0A9P7FUT6</accession>
<dbReference type="GO" id="GO:0006397">
    <property type="term" value="P:mRNA processing"/>
    <property type="evidence" value="ECO:0007669"/>
    <property type="project" value="UniProtKB-KW"/>
</dbReference>
<evidence type="ECO:0000313" key="4">
    <source>
        <dbReference type="EMBL" id="KAG5635232.1"/>
    </source>
</evidence>
<sequence>MGCPNDTKVDKWFEAARSQDFPLHLDDNFTCHATPVPARLAHGGVAPTPPAQRQSPIPSFTTLYTALQLPLHALPTAATPPLAPRSLPMGVPMDIDTLRMHAETMEDICWWCQKKGHFAQDCPLCWDMRHLFDKELDEFIMQLLTCQDV</sequence>
<organism evidence="4 5">
    <name type="scientific">Asterophora parasitica</name>
    <dbReference type="NCBI Taxonomy" id="117018"/>
    <lineage>
        <taxon>Eukaryota</taxon>
        <taxon>Fungi</taxon>
        <taxon>Dikarya</taxon>
        <taxon>Basidiomycota</taxon>
        <taxon>Agaricomycotina</taxon>
        <taxon>Agaricomycetes</taxon>
        <taxon>Agaricomycetidae</taxon>
        <taxon>Agaricales</taxon>
        <taxon>Tricholomatineae</taxon>
        <taxon>Lyophyllaceae</taxon>
        <taxon>Asterophora</taxon>
    </lineage>
</organism>
<keyword evidence="2" id="KW-0479">Metal-binding</keyword>
<dbReference type="AlphaFoldDB" id="A0A9P7FUT6"/>
<keyword evidence="2" id="KW-0862">Zinc</keyword>
<reference evidence="4" key="2">
    <citation type="submission" date="2021-10" db="EMBL/GenBank/DDBJ databases">
        <title>Phylogenomics reveals ancestral predisposition of the termite-cultivated fungus Termitomyces towards a domesticated lifestyle.</title>
        <authorList>
            <person name="Auxier B."/>
            <person name="Grum-Grzhimaylo A."/>
            <person name="Cardenas M.E."/>
            <person name="Lodge J.D."/>
            <person name="Laessoe T."/>
            <person name="Pedersen O."/>
            <person name="Smith M.E."/>
            <person name="Kuyper T.W."/>
            <person name="Franco-Molano E.A."/>
            <person name="Baroni T.J."/>
            <person name="Aanen D.K."/>
        </authorList>
    </citation>
    <scope>NUCLEOTIDE SEQUENCE</scope>
    <source>
        <strain evidence="4">AP01</strain>
        <tissue evidence="4">Mycelium</tissue>
    </source>
</reference>
<gene>
    <name evidence="4" type="ORF">DXG03_005468</name>
</gene>
<protein>
    <recommendedName>
        <fullName evidence="3">CCHC-type domain-containing protein</fullName>
    </recommendedName>
</protein>
<keyword evidence="5" id="KW-1185">Reference proteome</keyword>
<dbReference type="GO" id="GO:0008270">
    <property type="term" value="F:zinc ion binding"/>
    <property type="evidence" value="ECO:0007669"/>
    <property type="project" value="UniProtKB-KW"/>
</dbReference>
<dbReference type="OrthoDB" id="3018079at2759"/>
<comment type="caution">
    <text evidence="4">The sequence shown here is derived from an EMBL/GenBank/DDBJ whole genome shotgun (WGS) entry which is preliminary data.</text>
</comment>
<evidence type="ECO:0000313" key="5">
    <source>
        <dbReference type="Proteomes" id="UP000775547"/>
    </source>
</evidence>
<keyword evidence="2" id="KW-0863">Zinc-finger</keyword>
<evidence type="ECO:0000259" key="3">
    <source>
        <dbReference type="PROSITE" id="PS50158"/>
    </source>
</evidence>
<dbReference type="GO" id="GO:0003676">
    <property type="term" value="F:nucleic acid binding"/>
    <property type="evidence" value="ECO:0007669"/>
    <property type="project" value="InterPro"/>
</dbReference>
<dbReference type="PROSITE" id="PS50158">
    <property type="entry name" value="ZF_CCHC"/>
    <property type="match status" value="1"/>
</dbReference>
<keyword evidence="1" id="KW-0507">mRNA processing</keyword>
<name>A0A9P7FUT6_9AGAR</name>
<proteinExistence type="predicted"/>
<dbReference type="EMBL" id="JABCKV010003343">
    <property type="protein sequence ID" value="KAG5635232.1"/>
    <property type="molecule type" value="Genomic_DNA"/>
</dbReference>
<dbReference type="InterPro" id="IPR001878">
    <property type="entry name" value="Znf_CCHC"/>
</dbReference>
<dbReference type="InterPro" id="IPR036875">
    <property type="entry name" value="Znf_CCHC_sf"/>
</dbReference>
<dbReference type="Gene3D" id="4.10.60.10">
    <property type="entry name" value="Zinc finger, CCHC-type"/>
    <property type="match status" value="1"/>
</dbReference>
<evidence type="ECO:0000256" key="1">
    <source>
        <dbReference type="ARBA" id="ARBA00022664"/>
    </source>
</evidence>